<dbReference type="RefSeq" id="WP_057765220.1">
    <property type="nucleotide sequence ID" value="NZ_CP183326.1"/>
</dbReference>
<name>A0A4R1AXJ4_9BACI</name>
<keyword evidence="1" id="KW-1133">Transmembrane helix</keyword>
<dbReference type="OrthoDB" id="158445at2"/>
<evidence type="ECO:0000313" key="2">
    <source>
        <dbReference type="EMBL" id="TCJ01912.1"/>
    </source>
</evidence>
<gene>
    <name evidence="2" type="ORF">E0Y62_21895</name>
</gene>
<feature type="transmembrane region" description="Helical" evidence="1">
    <location>
        <begin position="129"/>
        <end position="147"/>
    </location>
</feature>
<feature type="transmembrane region" description="Helical" evidence="1">
    <location>
        <begin position="12"/>
        <end position="32"/>
    </location>
</feature>
<keyword evidence="1" id="KW-0812">Transmembrane</keyword>
<feature type="transmembrane region" description="Helical" evidence="1">
    <location>
        <begin position="154"/>
        <end position="179"/>
    </location>
</feature>
<evidence type="ECO:0000313" key="3">
    <source>
        <dbReference type="Proteomes" id="UP000293846"/>
    </source>
</evidence>
<reference evidence="2 3" key="1">
    <citation type="submission" date="2019-03" db="EMBL/GenBank/DDBJ databases">
        <authorList>
            <person name="Jensen L."/>
            <person name="Storgaard J."/>
            <person name="Sulaj E."/>
            <person name="Schramm A."/>
            <person name="Marshall I.P.G."/>
        </authorList>
    </citation>
    <scope>NUCLEOTIDE SEQUENCE [LARGE SCALE GENOMIC DNA]</scope>
    <source>
        <strain evidence="2 3">2017H2G3</strain>
    </source>
</reference>
<dbReference type="AlphaFoldDB" id="A0A4R1AXJ4"/>
<evidence type="ECO:0000256" key="1">
    <source>
        <dbReference type="SAM" id="Phobius"/>
    </source>
</evidence>
<dbReference type="InterPro" id="IPR049500">
    <property type="entry name" value="Peptidase_M50B-like"/>
</dbReference>
<keyword evidence="3" id="KW-1185">Reference proteome</keyword>
<dbReference type="Proteomes" id="UP000293846">
    <property type="component" value="Unassembled WGS sequence"/>
</dbReference>
<feature type="transmembrane region" description="Helical" evidence="1">
    <location>
        <begin position="199"/>
        <end position="218"/>
    </location>
</feature>
<dbReference type="Pfam" id="PF13398">
    <property type="entry name" value="Peptidase_M50B"/>
    <property type="match status" value="1"/>
</dbReference>
<dbReference type="STRING" id="1742358.GCA_001439605_02408"/>
<protein>
    <submittedName>
        <fullName evidence="2">M50 family peptidase</fullName>
    </submittedName>
</protein>
<feature type="transmembrane region" description="Helical" evidence="1">
    <location>
        <begin position="74"/>
        <end position="99"/>
    </location>
</feature>
<comment type="caution">
    <text evidence="2">The sequence shown here is derived from an EMBL/GenBank/DDBJ whole genome shotgun (WGS) entry which is preliminary data.</text>
</comment>
<keyword evidence="1" id="KW-0472">Membrane</keyword>
<feature type="transmembrane region" description="Helical" evidence="1">
    <location>
        <begin position="106"/>
        <end position="123"/>
    </location>
</feature>
<sequence length="227" mass="25316">MGKIKELISWKFLLFIAISIILTNVPIIGNYFRVVNTVIHESGHAIIALFGGKVHEISLFMNTEGVTYTSHSSWFGGFFTGGAGYVFSSFMAFLSFWFISRRQYKPLIVILLLLIGLNLIFWVRNFYGIFWLITFGAAFIFLLFKSTAAIVEHFLLMIASILLVESISSSFTIFLLSFTQPHAAGDATGLAQATHIIPAQFWGIVFICQAIAFAIAGFKVGGYRINK</sequence>
<organism evidence="2 3">
    <name type="scientific">Cytobacillus praedii</name>
    <dbReference type="NCBI Taxonomy" id="1742358"/>
    <lineage>
        <taxon>Bacteria</taxon>
        <taxon>Bacillati</taxon>
        <taxon>Bacillota</taxon>
        <taxon>Bacilli</taxon>
        <taxon>Bacillales</taxon>
        <taxon>Bacillaceae</taxon>
        <taxon>Cytobacillus</taxon>
    </lineage>
</organism>
<proteinExistence type="predicted"/>
<dbReference type="EMBL" id="SJTH01000046">
    <property type="protein sequence ID" value="TCJ01912.1"/>
    <property type="molecule type" value="Genomic_DNA"/>
</dbReference>
<accession>A0A4R1AXJ4</accession>